<dbReference type="Proteomes" id="UP000199651">
    <property type="component" value="Unassembled WGS sequence"/>
</dbReference>
<feature type="compositionally biased region" description="Gly residues" evidence="3">
    <location>
        <begin position="76"/>
        <end position="114"/>
    </location>
</feature>
<feature type="chain" id="PRO_5011696176" evidence="4">
    <location>
        <begin position="25"/>
        <end position="481"/>
    </location>
</feature>
<dbReference type="PROSITE" id="PS51257">
    <property type="entry name" value="PROKAR_LIPOPROTEIN"/>
    <property type="match status" value="1"/>
</dbReference>
<dbReference type="InterPro" id="IPR028081">
    <property type="entry name" value="Leu-bd"/>
</dbReference>
<dbReference type="RefSeq" id="WP_091372041.1">
    <property type="nucleotide sequence ID" value="NZ_FNDV01000002.1"/>
</dbReference>
<keyword evidence="7" id="KW-1185">Reference proteome</keyword>
<organism evidence="6 7">
    <name type="scientific">Actinokineospora alba</name>
    <dbReference type="NCBI Taxonomy" id="504798"/>
    <lineage>
        <taxon>Bacteria</taxon>
        <taxon>Bacillati</taxon>
        <taxon>Actinomycetota</taxon>
        <taxon>Actinomycetes</taxon>
        <taxon>Pseudonocardiales</taxon>
        <taxon>Pseudonocardiaceae</taxon>
        <taxon>Actinokineospora</taxon>
    </lineage>
</organism>
<feature type="compositionally biased region" description="Low complexity" evidence="3">
    <location>
        <begin position="52"/>
        <end position="67"/>
    </location>
</feature>
<dbReference type="PANTHER" id="PTHR47235">
    <property type="entry name" value="BLR6548 PROTEIN"/>
    <property type="match status" value="1"/>
</dbReference>
<proteinExistence type="inferred from homology"/>
<dbReference type="Gene3D" id="3.40.50.2300">
    <property type="match status" value="2"/>
</dbReference>
<dbReference type="OrthoDB" id="7337537at2"/>
<dbReference type="STRING" id="504798.SAMN05421871_102768"/>
<evidence type="ECO:0000256" key="3">
    <source>
        <dbReference type="SAM" id="MobiDB-lite"/>
    </source>
</evidence>
<comment type="similarity">
    <text evidence="1">Belongs to the leucine-binding protein family.</text>
</comment>
<dbReference type="PANTHER" id="PTHR47235:SF1">
    <property type="entry name" value="BLR6548 PROTEIN"/>
    <property type="match status" value="1"/>
</dbReference>
<dbReference type="SUPFAM" id="SSF53822">
    <property type="entry name" value="Periplasmic binding protein-like I"/>
    <property type="match status" value="1"/>
</dbReference>
<evidence type="ECO:0000313" key="7">
    <source>
        <dbReference type="Proteomes" id="UP000199651"/>
    </source>
</evidence>
<reference evidence="7" key="1">
    <citation type="submission" date="2016-10" db="EMBL/GenBank/DDBJ databases">
        <authorList>
            <person name="Varghese N."/>
            <person name="Submissions S."/>
        </authorList>
    </citation>
    <scope>NUCLEOTIDE SEQUENCE [LARGE SCALE GENOMIC DNA]</scope>
    <source>
        <strain evidence="7">IBRC-M 10655</strain>
    </source>
</reference>
<evidence type="ECO:0000259" key="5">
    <source>
        <dbReference type="Pfam" id="PF13458"/>
    </source>
</evidence>
<protein>
    <submittedName>
        <fullName evidence="6">ABC-type branched-chain amino acid transport system, substrate-binding protein</fullName>
    </submittedName>
</protein>
<evidence type="ECO:0000256" key="2">
    <source>
        <dbReference type="ARBA" id="ARBA00022729"/>
    </source>
</evidence>
<dbReference type="EMBL" id="FNJB01000003">
    <property type="protein sequence ID" value="SDO49218.1"/>
    <property type="molecule type" value="Genomic_DNA"/>
</dbReference>
<dbReference type="Pfam" id="PF13458">
    <property type="entry name" value="Peripla_BP_6"/>
    <property type="match status" value="1"/>
</dbReference>
<evidence type="ECO:0000256" key="1">
    <source>
        <dbReference type="ARBA" id="ARBA00010062"/>
    </source>
</evidence>
<dbReference type="InterPro" id="IPR028082">
    <property type="entry name" value="Peripla_BP_I"/>
</dbReference>
<feature type="signal peptide" evidence="4">
    <location>
        <begin position="1"/>
        <end position="24"/>
    </location>
</feature>
<evidence type="ECO:0000256" key="4">
    <source>
        <dbReference type="SAM" id="SignalP"/>
    </source>
</evidence>
<dbReference type="AlphaFoldDB" id="A0A1H0JZK7"/>
<accession>A0A1H0JZK7</accession>
<feature type="region of interest" description="Disordered" evidence="3">
    <location>
        <begin position="52"/>
        <end position="120"/>
    </location>
</feature>
<sequence>MRVRNTLVPAVFLTVAALASTACGQKPGVAELGIGPGGQYYGDGTGQVGADGAALDPGAAAPGVDPVTGQPAGNVPGAGGATGGGSTGGGSTGGGGTRPGPGGGTPGGGGGPGDRTGVTDTTIKIGVHAPVTGAAAFPQQSFQSGVGVWANHINSKGGIHGRKVEIVFRDDRFDPNSARGVCKELAQQQKVFLLIGAGGSDQIDACARYATSVNTPYLSAGVHETRPNLGSLNALRTFHAMSLTYEEQVPLLVNVAKTDLAGKKVAVIVADNDSLNNFYAKVDGAMKQAIGANVVLSRRIPKKTDVDAPAIATQICNSGAQAVLWNASPSGLINVSKSMTCGVQFFGPGNTNGLNIVATGGCPNVSNALFFSSFPGLDKIGQLDPEFDPAYRRKTGSAPDDIGVALWGAEKLVGAMLQATGKDLSRERFLATLVSGKRFDTGVYPGVQWSGSDHFGGTAMHLLRADCGARQYRTQRLNVAP</sequence>
<keyword evidence="2 4" id="KW-0732">Signal</keyword>
<evidence type="ECO:0000313" key="6">
    <source>
        <dbReference type="EMBL" id="SDO49218.1"/>
    </source>
</evidence>
<feature type="domain" description="Leucine-binding protein" evidence="5">
    <location>
        <begin position="122"/>
        <end position="466"/>
    </location>
</feature>
<gene>
    <name evidence="6" type="ORF">SAMN05192558_103281</name>
</gene>
<name>A0A1H0JZK7_9PSEU</name>